<accession>G0UAC4</accession>
<feature type="transmembrane region" description="Helical" evidence="2">
    <location>
        <begin position="338"/>
        <end position="359"/>
    </location>
</feature>
<keyword evidence="2" id="KW-1133">Transmembrane helix</keyword>
<feature type="signal peptide" evidence="3">
    <location>
        <begin position="1"/>
        <end position="26"/>
    </location>
</feature>
<feature type="compositionally biased region" description="Low complexity" evidence="1">
    <location>
        <begin position="272"/>
        <end position="281"/>
    </location>
</feature>
<evidence type="ECO:0000256" key="3">
    <source>
        <dbReference type="SAM" id="SignalP"/>
    </source>
</evidence>
<protein>
    <submittedName>
        <fullName evidence="4">Uncharacterized protein</fullName>
    </submittedName>
</protein>
<reference evidence="4" key="1">
    <citation type="journal article" date="2012" name="Proc. Natl. Acad. Sci. U.S.A.">
        <title>Antigenic diversity is generated by distinct evolutionary mechanisms in African trypanosome species.</title>
        <authorList>
            <person name="Jackson A.P."/>
            <person name="Berry A."/>
            <person name="Aslett M."/>
            <person name="Allison H.C."/>
            <person name="Burton P."/>
            <person name="Vavrova-Anderson J."/>
            <person name="Brown R."/>
            <person name="Browne H."/>
            <person name="Corton N."/>
            <person name="Hauser H."/>
            <person name="Gamble J."/>
            <person name="Gilderthorp R."/>
            <person name="Marcello L."/>
            <person name="McQuillan J."/>
            <person name="Otto T.D."/>
            <person name="Quail M.A."/>
            <person name="Sanders M.J."/>
            <person name="van Tonder A."/>
            <person name="Ginger M.L."/>
            <person name="Field M.C."/>
            <person name="Barry J.D."/>
            <person name="Hertz-Fowler C."/>
            <person name="Berriman M."/>
        </authorList>
    </citation>
    <scope>NUCLEOTIDE SEQUENCE</scope>
    <source>
        <strain evidence="4">Y486</strain>
    </source>
</reference>
<dbReference type="VEuPathDB" id="TriTrypDB:TvY486_1102420"/>
<name>G0UAC4_TRYVY</name>
<evidence type="ECO:0000256" key="1">
    <source>
        <dbReference type="SAM" id="MobiDB-lite"/>
    </source>
</evidence>
<gene>
    <name evidence="4" type="ORF">TVY486_1102420</name>
</gene>
<keyword evidence="2" id="KW-0812">Transmembrane</keyword>
<feature type="region of interest" description="Disordered" evidence="1">
    <location>
        <begin position="262"/>
        <end position="285"/>
    </location>
</feature>
<dbReference type="EMBL" id="HE573027">
    <property type="protein sequence ID" value="CCC52757.1"/>
    <property type="molecule type" value="Genomic_DNA"/>
</dbReference>
<sequence>MGFSSCAVVVLLLLCLCGQKAAPSKAEPTQSDVDCAEKARTYVDYIYLALKNISSGVSESISSLRRSIKKFASHDATMYGATEALNDAIDHLKSTSYFLRKADKLLRHLPTVPKARSDNMLNESRALNGTHARCEAPHLEPLSPEVTERNARQNVHRLGDWVDGGVREVTSWVDGYRATSTSDQDEQRRPPSADIKDVGTHLLSAAKFFGKAYLSVRNARNMYEEKTRQLLANAISNCEKQKCLSHEAAKLLGLTSCERSLDSSPTMRNAEGPGNSNSGRTNTGGGSEVLIINDYADALFKKGVMDELTDPDLICMIEGVALSSGKKGSSWDAIGANLPSILSVSLPPFLIALVVFVICKKYFSNRNNKSNERPPPQYDTGRTEPY</sequence>
<evidence type="ECO:0000256" key="2">
    <source>
        <dbReference type="SAM" id="Phobius"/>
    </source>
</evidence>
<keyword evidence="2" id="KW-0472">Membrane</keyword>
<dbReference type="AlphaFoldDB" id="G0UAC4"/>
<evidence type="ECO:0000313" key="4">
    <source>
        <dbReference type="EMBL" id="CCC52757.1"/>
    </source>
</evidence>
<organism evidence="4">
    <name type="scientific">Trypanosoma vivax (strain Y486)</name>
    <dbReference type="NCBI Taxonomy" id="1055687"/>
    <lineage>
        <taxon>Eukaryota</taxon>
        <taxon>Discoba</taxon>
        <taxon>Euglenozoa</taxon>
        <taxon>Kinetoplastea</taxon>
        <taxon>Metakinetoplastina</taxon>
        <taxon>Trypanosomatida</taxon>
        <taxon>Trypanosomatidae</taxon>
        <taxon>Trypanosoma</taxon>
        <taxon>Duttonella</taxon>
    </lineage>
</organism>
<keyword evidence="3" id="KW-0732">Signal</keyword>
<proteinExistence type="predicted"/>
<feature type="chain" id="PRO_5003410091" evidence="3">
    <location>
        <begin position="27"/>
        <end position="386"/>
    </location>
</feature>